<dbReference type="InterPro" id="IPR018062">
    <property type="entry name" value="HTH_AraC-typ_CS"/>
</dbReference>
<keyword evidence="4" id="KW-0597">Phosphoprotein</keyword>
<evidence type="ECO:0000259" key="6">
    <source>
        <dbReference type="PROSITE" id="PS50110"/>
    </source>
</evidence>
<dbReference type="PROSITE" id="PS00041">
    <property type="entry name" value="HTH_ARAC_FAMILY_1"/>
    <property type="match status" value="1"/>
</dbReference>
<dbReference type="Pfam" id="PF12833">
    <property type="entry name" value="HTH_18"/>
    <property type="match status" value="1"/>
</dbReference>
<dbReference type="PANTHER" id="PTHR43280">
    <property type="entry name" value="ARAC-FAMILY TRANSCRIPTIONAL REGULATOR"/>
    <property type="match status" value="1"/>
</dbReference>
<dbReference type="PANTHER" id="PTHR43280:SF2">
    <property type="entry name" value="HTH-TYPE TRANSCRIPTIONAL REGULATOR EXSA"/>
    <property type="match status" value="1"/>
</dbReference>
<dbReference type="SMART" id="SM00342">
    <property type="entry name" value="HTH_ARAC"/>
    <property type="match status" value="1"/>
</dbReference>
<keyword evidence="1" id="KW-0805">Transcription regulation</keyword>
<keyword evidence="8" id="KW-1185">Reference proteome</keyword>
<dbReference type="Proteomes" id="UP000726170">
    <property type="component" value="Unassembled WGS sequence"/>
</dbReference>
<dbReference type="PROSITE" id="PS01124">
    <property type="entry name" value="HTH_ARAC_FAMILY_2"/>
    <property type="match status" value="1"/>
</dbReference>
<organism evidence="7 8">
    <name type="scientific">Clostridium mobile</name>
    <dbReference type="NCBI Taxonomy" id="2841512"/>
    <lineage>
        <taxon>Bacteria</taxon>
        <taxon>Bacillati</taxon>
        <taxon>Bacillota</taxon>
        <taxon>Clostridia</taxon>
        <taxon>Eubacteriales</taxon>
        <taxon>Clostridiaceae</taxon>
        <taxon>Clostridium</taxon>
    </lineage>
</organism>
<keyword evidence="2" id="KW-0238">DNA-binding</keyword>
<keyword evidence="3" id="KW-0804">Transcription</keyword>
<proteinExistence type="predicted"/>
<comment type="caution">
    <text evidence="7">The sequence shown here is derived from an EMBL/GenBank/DDBJ whole genome shotgun (WGS) entry which is preliminary data.</text>
</comment>
<protein>
    <submittedName>
        <fullName evidence="7">Response regulator</fullName>
    </submittedName>
</protein>
<evidence type="ECO:0000256" key="1">
    <source>
        <dbReference type="ARBA" id="ARBA00023015"/>
    </source>
</evidence>
<evidence type="ECO:0000313" key="8">
    <source>
        <dbReference type="Proteomes" id="UP000726170"/>
    </source>
</evidence>
<dbReference type="CDD" id="cd17536">
    <property type="entry name" value="REC_YesN-like"/>
    <property type="match status" value="1"/>
</dbReference>
<dbReference type="EMBL" id="JAHLQF010000002">
    <property type="protein sequence ID" value="MBU5484745.1"/>
    <property type="molecule type" value="Genomic_DNA"/>
</dbReference>
<evidence type="ECO:0000256" key="3">
    <source>
        <dbReference type="ARBA" id="ARBA00023163"/>
    </source>
</evidence>
<feature type="domain" description="Response regulatory" evidence="6">
    <location>
        <begin position="3"/>
        <end position="120"/>
    </location>
</feature>
<reference evidence="7 8" key="1">
    <citation type="submission" date="2021-06" db="EMBL/GenBank/DDBJ databases">
        <authorList>
            <person name="Sun Q."/>
            <person name="Li D."/>
        </authorList>
    </citation>
    <scope>NUCLEOTIDE SEQUENCE [LARGE SCALE GENOMIC DNA]</scope>
    <source>
        <strain evidence="7 8">MSJ-11</strain>
    </source>
</reference>
<evidence type="ECO:0000313" key="7">
    <source>
        <dbReference type="EMBL" id="MBU5484745.1"/>
    </source>
</evidence>
<sequence>MYKLLIAEDEVLERKALNFIIRNNFSNVKIIGEAKDGEEALSIAKSAEPHIIIMDIKMPVMNGLQCQQIIYDLLPDTKTIILTAYDNFKFAQFAIKANVFDYLLKPAKPQDLIQSINNAISQINRNKIAFKNELLDIECDIIEKAIQFINDNYSKEITLEDISSHVHLNPQYFSRFFKSKANINFVDYLSKVRIEKSKAQLIDSDKNIGYIALNVGFTDSAYFSKVFKKITGVSPYKFRKDNKL</sequence>
<feature type="modified residue" description="4-aspartylphosphate" evidence="4">
    <location>
        <position position="55"/>
    </location>
</feature>
<name>A0ABS6EIA6_9CLOT</name>
<dbReference type="Pfam" id="PF00072">
    <property type="entry name" value="Response_reg"/>
    <property type="match status" value="1"/>
</dbReference>
<evidence type="ECO:0000256" key="4">
    <source>
        <dbReference type="PROSITE-ProRule" id="PRU00169"/>
    </source>
</evidence>
<feature type="domain" description="HTH araC/xylS-type" evidence="5">
    <location>
        <begin position="143"/>
        <end position="241"/>
    </location>
</feature>
<dbReference type="RefSeq" id="WP_216439204.1">
    <property type="nucleotide sequence ID" value="NZ_JAHLQF010000002.1"/>
</dbReference>
<gene>
    <name evidence="7" type="ORF">KQI86_10405</name>
</gene>
<evidence type="ECO:0000256" key="2">
    <source>
        <dbReference type="ARBA" id="ARBA00023125"/>
    </source>
</evidence>
<dbReference type="SMART" id="SM00448">
    <property type="entry name" value="REC"/>
    <property type="match status" value="1"/>
</dbReference>
<dbReference type="PROSITE" id="PS50110">
    <property type="entry name" value="RESPONSE_REGULATORY"/>
    <property type="match status" value="1"/>
</dbReference>
<evidence type="ECO:0000259" key="5">
    <source>
        <dbReference type="PROSITE" id="PS01124"/>
    </source>
</evidence>
<dbReference type="InterPro" id="IPR001789">
    <property type="entry name" value="Sig_transdc_resp-reg_receiver"/>
</dbReference>
<dbReference type="InterPro" id="IPR018060">
    <property type="entry name" value="HTH_AraC"/>
</dbReference>
<accession>A0ABS6EIA6</accession>